<dbReference type="GO" id="GO:0005634">
    <property type="term" value="C:nucleus"/>
    <property type="evidence" value="ECO:0007669"/>
    <property type="project" value="TreeGrafter"/>
</dbReference>
<dbReference type="GO" id="GO:0006235">
    <property type="term" value="P:dTTP biosynthetic process"/>
    <property type="evidence" value="ECO:0007669"/>
    <property type="project" value="TreeGrafter"/>
</dbReference>
<comment type="similarity">
    <text evidence="2">Belongs to the thymidylate kinase family.</text>
</comment>
<feature type="domain" description="Thymidylate kinase-like" evidence="10">
    <location>
        <begin position="14"/>
        <end position="190"/>
    </location>
</feature>
<dbReference type="PROSITE" id="PS01331">
    <property type="entry name" value="THYMIDYLATE_KINASE"/>
    <property type="match status" value="1"/>
</dbReference>
<evidence type="ECO:0000259" key="10">
    <source>
        <dbReference type="Pfam" id="PF02223"/>
    </source>
</evidence>
<keyword evidence="7" id="KW-0547">Nucleotide-binding</keyword>
<dbReference type="NCBIfam" id="TIGR00041">
    <property type="entry name" value="DTMP_kinase"/>
    <property type="match status" value="1"/>
</dbReference>
<dbReference type="InterPro" id="IPR039430">
    <property type="entry name" value="Thymidylate_kin-like_dom"/>
</dbReference>
<dbReference type="GO" id="GO:0006227">
    <property type="term" value="P:dUDP biosynthetic process"/>
    <property type="evidence" value="ECO:0007669"/>
    <property type="project" value="TreeGrafter"/>
</dbReference>
<organism evidence="11 12">
    <name type="scientific">Polyplax serrata</name>
    <name type="common">Common mouse louse</name>
    <dbReference type="NCBI Taxonomy" id="468196"/>
    <lineage>
        <taxon>Eukaryota</taxon>
        <taxon>Metazoa</taxon>
        <taxon>Ecdysozoa</taxon>
        <taxon>Arthropoda</taxon>
        <taxon>Hexapoda</taxon>
        <taxon>Insecta</taxon>
        <taxon>Pterygota</taxon>
        <taxon>Neoptera</taxon>
        <taxon>Paraneoptera</taxon>
        <taxon>Psocodea</taxon>
        <taxon>Troctomorpha</taxon>
        <taxon>Phthiraptera</taxon>
        <taxon>Anoplura</taxon>
        <taxon>Polyplacidae</taxon>
        <taxon>Polyplax</taxon>
    </lineage>
</organism>
<comment type="pathway">
    <text evidence="1">Pyrimidine metabolism; dTTP biosynthesis.</text>
</comment>
<sequence length="211" mass="24446">MKGSGIKRGALIVFEGCDKAGKTTQCRKLVDKLRELGVTAQFMQFPDRSTATGKIINNYLTNKEELPDQAVHLLFSANRWESQSKMRELLQEGVTLIVDRYSYSGVAYSAAKQNMNFEWCYKPEIGLPKPDLVFLLHVPMNFTHNRSGFGEERYEKTEFQQIVLNNYMKMTDDTWKLIDTSRNIEEVHEELLHQTRKTIEKACRTELQNLT</sequence>
<evidence type="ECO:0000256" key="1">
    <source>
        <dbReference type="ARBA" id="ARBA00004992"/>
    </source>
</evidence>
<dbReference type="EC" id="2.7.4.9" evidence="3"/>
<evidence type="ECO:0000313" key="12">
    <source>
        <dbReference type="Proteomes" id="UP001372834"/>
    </source>
</evidence>
<proteinExistence type="inferred from homology"/>
<dbReference type="GO" id="GO:0005829">
    <property type="term" value="C:cytosol"/>
    <property type="evidence" value="ECO:0007669"/>
    <property type="project" value="TreeGrafter"/>
</dbReference>
<dbReference type="GO" id="GO:0004798">
    <property type="term" value="F:dTMP kinase activity"/>
    <property type="evidence" value="ECO:0007669"/>
    <property type="project" value="UniProtKB-EC"/>
</dbReference>
<comment type="caution">
    <text evidence="11">The sequence shown here is derived from an EMBL/GenBank/DDBJ whole genome shotgun (WGS) entry which is preliminary data.</text>
</comment>
<keyword evidence="9" id="KW-0067">ATP-binding</keyword>
<dbReference type="Proteomes" id="UP001372834">
    <property type="component" value="Unassembled WGS sequence"/>
</dbReference>
<evidence type="ECO:0000256" key="7">
    <source>
        <dbReference type="ARBA" id="ARBA00022741"/>
    </source>
</evidence>
<accession>A0AAN8PXV0</accession>
<evidence type="ECO:0000313" key="11">
    <source>
        <dbReference type="EMBL" id="KAK6639502.1"/>
    </source>
</evidence>
<dbReference type="GO" id="GO:0004550">
    <property type="term" value="F:nucleoside diphosphate kinase activity"/>
    <property type="evidence" value="ECO:0007669"/>
    <property type="project" value="TreeGrafter"/>
</dbReference>
<dbReference type="Pfam" id="PF02223">
    <property type="entry name" value="Thymidylate_kin"/>
    <property type="match status" value="1"/>
</dbReference>
<dbReference type="GO" id="GO:0006233">
    <property type="term" value="P:dTDP biosynthetic process"/>
    <property type="evidence" value="ECO:0007669"/>
    <property type="project" value="InterPro"/>
</dbReference>
<dbReference type="EMBL" id="JAWJWE010000003">
    <property type="protein sequence ID" value="KAK6639502.1"/>
    <property type="molecule type" value="Genomic_DNA"/>
</dbReference>
<evidence type="ECO:0000256" key="2">
    <source>
        <dbReference type="ARBA" id="ARBA00009776"/>
    </source>
</evidence>
<gene>
    <name evidence="11" type="ORF">RUM43_007775</name>
</gene>
<dbReference type="InterPro" id="IPR027417">
    <property type="entry name" value="P-loop_NTPase"/>
</dbReference>
<keyword evidence="5" id="KW-0808">Transferase</keyword>
<evidence type="ECO:0000256" key="4">
    <source>
        <dbReference type="ARBA" id="ARBA00017144"/>
    </source>
</evidence>
<evidence type="ECO:0000256" key="6">
    <source>
        <dbReference type="ARBA" id="ARBA00022727"/>
    </source>
</evidence>
<dbReference type="InterPro" id="IPR018094">
    <property type="entry name" value="Thymidylate_kinase"/>
</dbReference>
<dbReference type="FunFam" id="3.40.50.300:FF:000679">
    <property type="entry name" value="Thymidylate kinase"/>
    <property type="match status" value="1"/>
</dbReference>
<dbReference type="GO" id="GO:0005524">
    <property type="term" value="F:ATP binding"/>
    <property type="evidence" value="ECO:0007669"/>
    <property type="project" value="UniProtKB-KW"/>
</dbReference>
<evidence type="ECO:0000256" key="8">
    <source>
        <dbReference type="ARBA" id="ARBA00022777"/>
    </source>
</evidence>
<protein>
    <recommendedName>
        <fullName evidence="4">Thymidylate kinase</fullName>
        <ecNumber evidence="3">2.7.4.9</ecNumber>
    </recommendedName>
</protein>
<name>A0AAN8PXV0_POLSC</name>
<dbReference type="Gene3D" id="3.40.50.300">
    <property type="entry name" value="P-loop containing nucleotide triphosphate hydrolases"/>
    <property type="match status" value="1"/>
</dbReference>
<dbReference type="PANTHER" id="PTHR10344">
    <property type="entry name" value="THYMIDYLATE KINASE"/>
    <property type="match status" value="1"/>
</dbReference>
<keyword evidence="6" id="KW-0545">Nucleotide biosynthesis</keyword>
<reference evidence="11 12" key="1">
    <citation type="submission" date="2023-10" db="EMBL/GenBank/DDBJ databases">
        <title>Genomes of two closely related lineages of the louse Polyplax serrata with different host specificities.</title>
        <authorList>
            <person name="Martinu J."/>
            <person name="Tarabai H."/>
            <person name="Stefka J."/>
            <person name="Hypsa V."/>
        </authorList>
    </citation>
    <scope>NUCLEOTIDE SEQUENCE [LARGE SCALE GENOMIC DNA]</scope>
    <source>
        <strain evidence="11">HR10_N</strain>
    </source>
</reference>
<dbReference type="CDD" id="cd01672">
    <property type="entry name" value="TMPK"/>
    <property type="match status" value="1"/>
</dbReference>
<dbReference type="SUPFAM" id="SSF52540">
    <property type="entry name" value="P-loop containing nucleoside triphosphate hydrolases"/>
    <property type="match status" value="1"/>
</dbReference>
<dbReference type="HAMAP" id="MF_00165">
    <property type="entry name" value="Thymidylate_kinase"/>
    <property type="match status" value="1"/>
</dbReference>
<dbReference type="PANTHER" id="PTHR10344:SF1">
    <property type="entry name" value="THYMIDYLATE KINASE"/>
    <property type="match status" value="1"/>
</dbReference>
<keyword evidence="8" id="KW-0418">Kinase</keyword>
<dbReference type="GO" id="GO:0005739">
    <property type="term" value="C:mitochondrion"/>
    <property type="evidence" value="ECO:0007669"/>
    <property type="project" value="TreeGrafter"/>
</dbReference>
<evidence type="ECO:0000256" key="3">
    <source>
        <dbReference type="ARBA" id="ARBA00012980"/>
    </source>
</evidence>
<dbReference type="AlphaFoldDB" id="A0AAN8PXV0"/>
<evidence type="ECO:0000256" key="9">
    <source>
        <dbReference type="ARBA" id="ARBA00022840"/>
    </source>
</evidence>
<dbReference type="InterPro" id="IPR018095">
    <property type="entry name" value="Thymidylate_kin_CS"/>
</dbReference>
<evidence type="ECO:0000256" key="5">
    <source>
        <dbReference type="ARBA" id="ARBA00022679"/>
    </source>
</evidence>